<evidence type="ECO:0000259" key="14">
    <source>
        <dbReference type="Pfam" id="PF00870"/>
    </source>
</evidence>
<comment type="similarity">
    <text evidence="2">Belongs to the p53 family.</text>
</comment>
<keyword evidence="8" id="KW-0010">Activator</keyword>
<keyword evidence="16" id="KW-1185">Reference proteome</keyword>
<dbReference type="GO" id="GO:0005634">
    <property type="term" value="C:nucleus"/>
    <property type="evidence" value="ECO:0007669"/>
    <property type="project" value="UniProtKB-SubCell"/>
</dbReference>
<keyword evidence="3" id="KW-0053">Apoptosis</keyword>
<evidence type="ECO:0000313" key="17">
    <source>
        <dbReference type="RefSeq" id="XP_026286318.1"/>
    </source>
</evidence>
<feature type="binding site" evidence="11">
    <location>
        <position position="245"/>
    </location>
    <ligand>
        <name>Zn(2+)</name>
        <dbReference type="ChEBI" id="CHEBI:29105"/>
    </ligand>
</feature>
<evidence type="ECO:0000256" key="11">
    <source>
        <dbReference type="PIRSR" id="PIRSR602117-1"/>
    </source>
</evidence>
<proteinExistence type="inferred from homology"/>
<reference evidence="17" key="1">
    <citation type="submission" date="2025-08" db="UniProtKB">
        <authorList>
            <consortium name="RefSeq"/>
        </authorList>
    </citation>
    <scope>IDENTIFICATION</scope>
    <source>
        <tissue evidence="17">Whole organism</tissue>
    </source>
</reference>
<dbReference type="GO" id="GO:0000981">
    <property type="term" value="F:DNA-binding transcription factor activity, RNA polymerase II-specific"/>
    <property type="evidence" value="ECO:0007669"/>
    <property type="project" value="TreeGrafter"/>
</dbReference>
<comment type="cofactor">
    <cofactor evidence="11">
        <name>Zn(2+)</name>
        <dbReference type="ChEBI" id="CHEBI:29105"/>
    </cofactor>
    <text evidence="11">Binds 1 zinc ion per subunit.</text>
</comment>
<dbReference type="AlphaFoldDB" id="A0A6J1SZF7"/>
<dbReference type="Pfam" id="PF08563">
    <property type="entry name" value="P53_TAD"/>
    <property type="match status" value="1"/>
</dbReference>
<dbReference type="Pfam" id="PF00870">
    <property type="entry name" value="P53"/>
    <property type="match status" value="1"/>
</dbReference>
<evidence type="ECO:0000256" key="8">
    <source>
        <dbReference type="ARBA" id="ARBA00023159"/>
    </source>
</evidence>
<evidence type="ECO:0000256" key="12">
    <source>
        <dbReference type="PIRSR" id="PIRSR602117-2"/>
    </source>
</evidence>
<evidence type="ECO:0000256" key="2">
    <source>
        <dbReference type="ARBA" id="ARBA00006167"/>
    </source>
</evidence>
<gene>
    <name evidence="17" type="primary">LOC113211972</name>
</gene>
<dbReference type="RefSeq" id="XP_026286318.1">
    <property type="nucleotide sequence ID" value="XM_026430533.2"/>
</dbReference>
<keyword evidence="5 11" id="KW-0862">Zinc</keyword>
<evidence type="ECO:0000256" key="4">
    <source>
        <dbReference type="ARBA" id="ARBA00022723"/>
    </source>
</evidence>
<dbReference type="KEGG" id="foc:113211972"/>
<comment type="subcellular location">
    <subcellularLocation>
        <location evidence="1">Nucleus</location>
    </subcellularLocation>
</comment>
<evidence type="ECO:0000256" key="9">
    <source>
        <dbReference type="ARBA" id="ARBA00023163"/>
    </source>
</evidence>
<sequence length="379" mass="42764">MSSQESQVSEIFSQETFQELWNAVQGEVEHPCDTLEELKNEMCRDYVTVSNETRPLPLPKVEPESEVYPSCDSASTTLPPPEPEETIASTCLSSATGTLPPTDNFLGSFSFSIQVGNKSQYFKFSPTLNKIFVKPDKVIPFKVMWSIPTPIHASQTYFIRAVLVFSDANRFQEAVKRCVVHRDRDFSWNKGCEEISDHVIMSLNENSKYCLNDSSERRSVVVPLQQHEGMAYSLINYKFMCLTSCSRSDMDIIFTLENERGNVLGRSKLGVKICMVPERDHKNEERKIVPEGKSGKRKRKILAEPETTIVKKEMVNPSSSSCNFLVVAASPEEAIQTKDLLQKFNVYQEALKGRAPVKKIIENVPLPLYDPSNSDLNGV</sequence>
<protein>
    <submittedName>
        <fullName evidence="17">Cellular tumor antigen p53</fullName>
    </submittedName>
</protein>
<dbReference type="PRINTS" id="PR00386">
    <property type="entry name" value="P53SUPPRESSR"/>
</dbReference>
<feature type="binding site" evidence="11">
    <location>
        <position position="181"/>
    </location>
    <ligand>
        <name>Zn(2+)</name>
        <dbReference type="ChEBI" id="CHEBI:29105"/>
    </ligand>
</feature>
<dbReference type="SUPFAM" id="SSF49417">
    <property type="entry name" value="p53-like transcription factors"/>
    <property type="match status" value="1"/>
</dbReference>
<dbReference type="InterPro" id="IPR002117">
    <property type="entry name" value="p53_tumour_suppressor"/>
</dbReference>
<dbReference type="GO" id="GO:0000978">
    <property type="term" value="F:RNA polymerase II cis-regulatory region sequence-specific DNA binding"/>
    <property type="evidence" value="ECO:0007669"/>
    <property type="project" value="TreeGrafter"/>
</dbReference>
<dbReference type="GO" id="GO:0046872">
    <property type="term" value="F:metal ion binding"/>
    <property type="evidence" value="ECO:0007669"/>
    <property type="project" value="UniProtKB-KW"/>
</dbReference>
<dbReference type="Gene3D" id="2.60.40.720">
    <property type="match status" value="1"/>
</dbReference>
<dbReference type="GeneID" id="113211972"/>
<feature type="binding site" evidence="11">
    <location>
        <position position="241"/>
    </location>
    <ligand>
        <name>Zn(2+)</name>
        <dbReference type="ChEBI" id="CHEBI:29105"/>
    </ligand>
</feature>
<name>A0A6J1SZF7_FRAOC</name>
<evidence type="ECO:0000256" key="3">
    <source>
        <dbReference type="ARBA" id="ARBA00022703"/>
    </source>
</evidence>
<keyword evidence="4 11" id="KW-0479">Metal-binding</keyword>
<evidence type="ECO:0000256" key="5">
    <source>
        <dbReference type="ARBA" id="ARBA00022833"/>
    </source>
</evidence>
<accession>A0A6J1SZF7</accession>
<evidence type="ECO:0000256" key="13">
    <source>
        <dbReference type="SAM" id="MobiDB-lite"/>
    </source>
</evidence>
<evidence type="ECO:0000259" key="15">
    <source>
        <dbReference type="Pfam" id="PF08563"/>
    </source>
</evidence>
<dbReference type="InterPro" id="IPR011615">
    <property type="entry name" value="p53_DNA-bd"/>
</dbReference>
<dbReference type="PANTHER" id="PTHR11447">
    <property type="entry name" value="CELLULAR TUMOR ANTIGEN P53"/>
    <property type="match status" value="1"/>
</dbReference>
<feature type="domain" description="p53 DNA-binding" evidence="14">
    <location>
        <begin position="104"/>
        <end position="287"/>
    </location>
</feature>
<dbReference type="InterPro" id="IPR013872">
    <property type="entry name" value="p53_transactivation_domain"/>
</dbReference>
<dbReference type="PANTHER" id="PTHR11447:SF16">
    <property type="entry name" value="P53 PROTEIN LONG FORM VARIANT 1"/>
    <property type="match status" value="1"/>
</dbReference>
<feature type="region of interest" description="Disordered" evidence="13">
    <location>
        <begin position="54"/>
        <end position="82"/>
    </location>
</feature>
<dbReference type="GO" id="GO:0006915">
    <property type="term" value="P:apoptotic process"/>
    <property type="evidence" value="ECO:0007669"/>
    <property type="project" value="UniProtKB-KW"/>
</dbReference>
<evidence type="ECO:0000313" key="16">
    <source>
        <dbReference type="Proteomes" id="UP000504606"/>
    </source>
</evidence>
<feature type="binding site" evidence="11">
    <location>
        <position position="178"/>
    </location>
    <ligand>
        <name>Zn(2+)</name>
        <dbReference type="ChEBI" id="CHEBI:29105"/>
    </ligand>
</feature>
<keyword evidence="9" id="KW-0804">Transcription</keyword>
<evidence type="ECO:0000256" key="10">
    <source>
        <dbReference type="ARBA" id="ARBA00023242"/>
    </source>
</evidence>
<evidence type="ECO:0000256" key="7">
    <source>
        <dbReference type="ARBA" id="ARBA00023125"/>
    </source>
</evidence>
<keyword evidence="6" id="KW-0805">Transcription regulation</keyword>
<dbReference type="Proteomes" id="UP000504606">
    <property type="component" value="Unplaced"/>
</dbReference>
<dbReference type="OrthoDB" id="5915660at2759"/>
<organism evidence="16 17">
    <name type="scientific">Frankliniella occidentalis</name>
    <name type="common">Western flower thrips</name>
    <name type="synonym">Euthrips occidentalis</name>
    <dbReference type="NCBI Taxonomy" id="133901"/>
    <lineage>
        <taxon>Eukaryota</taxon>
        <taxon>Metazoa</taxon>
        <taxon>Ecdysozoa</taxon>
        <taxon>Arthropoda</taxon>
        <taxon>Hexapoda</taxon>
        <taxon>Insecta</taxon>
        <taxon>Pterygota</taxon>
        <taxon>Neoptera</taxon>
        <taxon>Paraneoptera</taxon>
        <taxon>Thysanoptera</taxon>
        <taxon>Terebrantia</taxon>
        <taxon>Thripoidea</taxon>
        <taxon>Thripidae</taxon>
        <taxon>Frankliniella</taxon>
    </lineage>
</organism>
<dbReference type="InterPro" id="IPR008967">
    <property type="entry name" value="p53-like_TF_DNA-bd_sf"/>
</dbReference>
<dbReference type="CDD" id="cd08367">
    <property type="entry name" value="P53"/>
    <property type="match status" value="1"/>
</dbReference>
<keyword evidence="7" id="KW-0238">DNA-binding</keyword>
<feature type="domain" description="p53 transactivation" evidence="15">
    <location>
        <begin position="12"/>
        <end position="23"/>
    </location>
</feature>
<evidence type="ECO:0000256" key="1">
    <source>
        <dbReference type="ARBA" id="ARBA00004123"/>
    </source>
</evidence>
<dbReference type="InterPro" id="IPR012346">
    <property type="entry name" value="p53/RUNT-type_TF_DNA-bd_sf"/>
</dbReference>
<keyword evidence="10" id="KW-0539">Nucleus</keyword>
<feature type="site" description="Interaction with DNA" evidence="12">
    <location>
        <position position="118"/>
    </location>
</feature>
<evidence type="ECO:0000256" key="6">
    <source>
        <dbReference type="ARBA" id="ARBA00023015"/>
    </source>
</evidence>